<dbReference type="InterPro" id="IPR007718">
    <property type="entry name" value="Srp40_C"/>
</dbReference>
<evidence type="ECO:0000313" key="4">
    <source>
        <dbReference type="Proteomes" id="UP000661971"/>
    </source>
</evidence>
<proteinExistence type="predicted"/>
<dbReference type="Proteomes" id="UP000661971">
    <property type="component" value="Unassembled WGS sequence"/>
</dbReference>
<feature type="compositionally biased region" description="Basic and acidic residues" evidence="1">
    <location>
        <begin position="289"/>
        <end position="301"/>
    </location>
</feature>
<name>A0A851TH52_9AVES</name>
<comment type="caution">
    <text evidence="3">The sequence shown here is derived from an EMBL/GenBank/DDBJ whole genome shotgun (WGS) entry which is preliminary data.</text>
</comment>
<keyword evidence="4" id="KW-1185">Reference proteome</keyword>
<dbReference type="InterPro" id="IPR039191">
    <property type="entry name" value="Nopp140-like"/>
</dbReference>
<gene>
    <name evidence="3" type="primary">Nolc1</name>
    <name evidence="3" type="ORF">NOTNIG_R09576</name>
</gene>
<feature type="domain" description="Srp40 C-terminal" evidence="2">
    <location>
        <begin position="298"/>
        <end position="370"/>
    </location>
</feature>
<feature type="region of interest" description="Disordered" evidence="1">
    <location>
        <begin position="15"/>
        <end position="301"/>
    </location>
</feature>
<organism evidence="3 4">
    <name type="scientific">Nothocercus nigrocapillus</name>
    <dbReference type="NCBI Taxonomy" id="1977171"/>
    <lineage>
        <taxon>Eukaryota</taxon>
        <taxon>Metazoa</taxon>
        <taxon>Chordata</taxon>
        <taxon>Craniata</taxon>
        <taxon>Vertebrata</taxon>
        <taxon>Euteleostomi</taxon>
        <taxon>Archelosauria</taxon>
        <taxon>Archosauria</taxon>
        <taxon>Dinosauria</taxon>
        <taxon>Saurischia</taxon>
        <taxon>Theropoda</taxon>
        <taxon>Coelurosauria</taxon>
        <taxon>Aves</taxon>
        <taxon>Palaeognathae</taxon>
        <taxon>Tinamiformes</taxon>
        <taxon>Tinamidae</taxon>
        <taxon>Nothocercus</taxon>
    </lineage>
</organism>
<dbReference type="AlphaFoldDB" id="A0A851TH52"/>
<dbReference type="GO" id="GO:0005654">
    <property type="term" value="C:nucleoplasm"/>
    <property type="evidence" value="ECO:0007669"/>
    <property type="project" value="TreeGrafter"/>
</dbReference>
<dbReference type="EMBL" id="WBNA01000286">
    <property type="protein sequence ID" value="NXD15100.1"/>
    <property type="molecule type" value="Genomic_DNA"/>
</dbReference>
<feature type="non-terminal residue" evidence="3">
    <location>
        <position position="1"/>
    </location>
</feature>
<feature type="compositionally biased region" description="Polar residues" evidence="1">
    <location>
        <begin position="198"/>
        <end position="215"/>
    </location>
</feature>
<feature type="compositionally biased region" description="Basic and acidic residues" evidence="1">
    <location>
        <begin position="260"/>
        <end position="273"/>
    </location>
</feature>
<reference evidence="4" key="1">
    <citation type="submission" date="2023-07" db="EMBL/GenBank/DDBJ databases">
        <title>Bird 10,000 Genomes (B10K) Project - Family phase.</title>
        <authorList>
            <person name="Zhang G."/>
        </authorList>
    </citation>
    <scope>NUCLEOTIDE SEQUENCE [LARGE SCALE GENOMIC DNA]</scope>
</reference>
<dbReference type="PANTHER" id="PTHR23216:SF1">
    <property type="entry name" value="NUCLEOLAR AND COILED-BODY PHOSPHOPROTEIN 1"/>
    <property type="match status" value="1"/>
</dbReference>
<evidence type="ECO:0000259" key="2">
    <source>
        <dbReference type="Pfam" id="PF05022"/>
    </source>
</evidence>
<dbReference type="GO" id="GO:0005730">
    <property type="term" value="C:nucleolus"/>
    <property type="evidence" value="ECO:0007669"/>
    <property type="project" value="InterPro"/>
</dbReference>
<evidence type="ECO:0000256" key="1">
    <source>
        <dbReference type="SAM" id="MobiDB-lite"/>
    </source>
</evidence>
<evidence type="ECO:0000313" key="3">
    <source>
        <dbReference type="EMBL" id="NXD15100.1"/>
    </source>
</evidence>
<dbReference type="Pfam" id="PF05022">
    <property type="entry name" value="SRP40_C"/>
    <property type="match status" value="1"/>
</dbReference>
<dbReference type="PANTHER" id="PTHR23216">
    <property type="entry name" value="NUCLEOLAR AND COILED-BODY PHOSPHOPROTEIN 1"/>
    <property type="match status" value="1"/>
</dbReference>
<feature type="non-terminal residue" evidence="3">
    <location>
        <position position="373"/>
    </location>
</feature>
<protein>
    <submittedName>
        <fullName evidence="3">NOLC1 protein</fullName>
    </submittedName>
</protein>
<sequence length="373" mass="39127">KLDFIGKAVVAKTVPGAKNKAVTVKKAESSSDSDSDSSSEEDKKVAGKLPAKQPVIKNSSKPAKAPVKPASKAALPATKKPQATTKKARSSSDSDSSSSSSEDEKKKPAPPAKLTGKVSKPVSKPCTPAPEASSSDSDSSSSEEEKKPAVKPIIKSTGATKAPVGKKMAAATSSSSSSDSSSEADEKPKKAGKGALNGSHSTPSTGKAKASSTPAANKLKSKAADGSSSSSESSSEEETGKANGGTTCRLGRMTQKKRKREDVHEVETPDTKKTKIKAKTPNTFPRVKQVREDRPSSPFRRVREEEIELDARVADNSFDAKKGAAGDWGEKANNILKFTKGKSFRHEKTKKKRGSYCGGTISTQVNSIKFESD</sequence>
<accession>A0A851TH52</accession>
<feature type="compositionally biased region" description="Low complexity" evidence="1">
    <location>
        <begin position="59"/>
        <end position="100"/>
    </location>
</feature>
<feature type="compositionally biased region" description="Low complexity" evidence="1">
    <location>
        <begin position="129"/>
        <end position="140"/>
    </location>
</feature>